<dbReference type="InterPro" id="IPR001638">
    <property type="entry name" value="Solute-binding_3/MltF_N"/>
</dbReference>
<dbReference type="RefSeq" id="WP_015861390.1">
    <property type="nucleotide sequence ID" value="NC_012796.1"/>
</dbReference>
<dbReference type="STRING" id="573370.DMR_27300"/>
<dbReference type="Proteomes" id="UP000009071">
    <property type="component" value="Chromosome"/>
</dbReference>
<dbReference type="KEGG" id="dma:DMR_27300"/>
<dbReference type="Gene3D" id="3.40.190.10">
    <property type="entry name" value="Periplasmic binding protein-like II"/>
    <property type="match status" value="2"/>
</dbReference>
<keyword evidence="1" id="KW-0732">Signal</keyword>
<organism evidence="3 4">
    <name type="scientific">Solidesulfovibrio magneticus (strain ATCC 700980 / DSM 13731 / RS-1)</name>
    <name type="common">Desulfovibrio magneticus</name>
    <dbReference type="NCBI Taxonomy" id="573370"/>
    <lineage>
        <taxon>Bacteria</taxon>
        <taxon>Pseudomonadati</taxon>
        <taxon>Thermodesulfobacteriota</taxon>
        <taxon>Desulfovibrionia</taxon>
        <taxon>Desulfovibrionales</taxon>
        <taxon>Desulfovibrionaceae</taxon>
        <taxon>Solidesulfovibrio</taxon>
    </lineage>
</organism>
<feature type="domain" description="Solute-binding protein family 3/N-terminal" evidence="2">
    <location>
        <begin position="47"/>
        <end position="291"/>
    </location>
</feature>
<evidence type="ECO:0000313" key="4">
    <source>
        <dbReference type="Proteomes" id="UP000009071"/>
    </source>
</evidence>
<name>C4XGR3_SOLM1</name>
<evidence type="ECO:0000256" key="1">
    <source>
        <dbReference type="ARBA" id="ARBA00022729"/>
    </source>
</evidence>
<dbReference type="AlphaFoldDB" id="C4XGR3"/>
<dbReference type="eggNOG" id="COG0834">
    <property type="taxonomic scope" value="Bacteria"/>
</dbReference>
<proteinExistence type="predicted"/>
<dbReference type="PANTHER" id="PTHR35936:SF17">
    <property type="entry name" value="ARGININE-BINDING EXTRACELLULAR PROTEIN ARTP"/>
    <property type="match status" value="1"/>
</dbReference>
<accession>C4XGR3</accession>
<protein>
    <submittedName>
        <fullName evidence="3">Bacterial extracellular solute-binding protein</fullName>
    </submittedName>
</protein>
<dbReference type="HOGENOM" id="CLU_068019_0_0_7"/>
<dbReference type="PANTHER" id="PTHR35936">
    <property type="entry name" value="MEMBRANE-BOUND LYTIC MUREIN TRANSGLYCOSYLASE F"/>
    <property type="match status" value="1"/>
</dbReference>
<gene>
    <name evidence="3" type="ordered locus">DMR_27300</name>
</gene>
<evidence type="ECO:0000313" key="3">
    <source>
        <dbReference type="EMBL" id="BAH76221.1"/>
    </source>
</evidence>
<reference evidence="3 4" key="1">
    <citation type="journal article" date="2009" name="Genome Res.">
        <title>Whole genome sequence of Desulfovibrio magneticus strain RS-1 revealed common gene clusters in magnetotactic bacteria.</title>
        <authorList>
            <person name="Nakazawa H."/>
            <person name="Arakaki A."/>
            <person name="Narita-Yamada S."/>
            <person name="Yashiro I."/>
            <person name="Jinno K."/>
            <person name="Aoki N."/>
            <person name="Tsuruyama A."/>
            <person name="Okamura Y."/>
            <person name="Tanikawa S."/>
            <person name="Fujita N."/>
            <person name="Takeyama H."/>
            <person name="Matsunaga T."/>
        </authorList>
    </citation>
    <scope>NUCLEOTIDE SEQUENCE [LARGE SCALE GENOMIC DNA]</scope>
    <source>
        <strain evidence="4">ATCC 700980 / DSM 13731 / RS-1</strain>
    </source>
</reference>
<dbReference type="SUPFAM" id="SSF53850">
    <property type="entry name" value="Periplasmic binding protein-like II"/>
    <property type="match status" value="1"/>
</dbReference>
<dbReference type="SMART" id="SM00062">
    <property type="entry name" value="PBPb"/>
    <property type="match status" value="1"/>
</dbReference>
<sequence>MTPRNSVKLWPLFLFAFVCMLSVVIIATKGVLARDLADIRAAGTLRHLGVPYAGFIISKDQGLDVEIMQAFAKHLGVDYEFIATDWVNAIQSLTGKNFTIEGSGVAVTGETPVTGDVLATGLTILGWRKALLNFSSPTFPTQVWLVVRADSSLTPIVPTGDTNKDITLTREKLNGLSVLHKAGTCLDPRLFNLDAAGAKGSEFPGSLNDLAPAVIIGDAEATLLDVPDAMVALQKYPGKIKIIGPLSSEQEMAVGFAKDQPELLAQFNTFFADFKRSGRLAELVNRYYPMLNRYYPAYFAN</sequence>
<keyword evidence="4" id="KW-1185">Reference proteome</keyword>
<dbReference type="Pfam" id="PF00497">
    <property type="entry name" value="SBP_bac_3"/>
    <property type="match status" value="2"/>
</dbReference>
<dbReference type="EMBL" id="AP010904">
    <property type="protein sequence ID" value="BAH76221.1"/>
    <property type="molecule type" value="Genomic_DNA"/>
</dbReference>
<evidence type="ECO:0000259" key="2">
    <source>
        <dbReference type="SMART" id="SM00062"/>
    </source>
</evidence>